<dbReference type="SUPFAM" id="SSF53756">
    <property type="entry name" value="UDP-Glycosyltransferase/glycogen phosphorylase"/>
    <property type="match status" value="1"/>
</dbReference>
<dbReference type="EMBL" id="UOFX01000091">
    <property type="protein sequence ID" value="VAX11778.1"/>
    <property type="molecule type" value="Genomic_DNA"/>
</dbReference>
<organism evidence="1">
    <name type="scientific">hydrothermal vent metagenome</name>
    <dbReference type="NCBI Taxonomy" id="652676"/>
    <lineage>
        <taxon>unclassified sequences</taxon>
        <taxon>metagenomes</taxon>
        <taxon>ecological metagenomes</taxon>
    </lineage>
</organism>
<gene>
    <name evidence="1" type="ORF">MNBD_GAMMA26-1252</name>
</gene>
<dbReference type="GO" id="GO:0016740">
    <property type="term" value="F:transferase activity"/>
    <property type="evidence" value="ECO:0007669"/>
    <property type="project" value="UniProtKB-KW"/>
</dbReference>
<keyword evidence="1" id="KW-0808">Transferase</keyword>
<proteinExistence type="predicted"/>
<dbReference type="AlphaFoldDB" id="A0A3B1BK23"/>
<reference evidence="1" key="1">
    <citation type="submission" date="2018-06" db="EMBL/GenBank/DDBJ databases">
        <authorList>
            <person name="Zhirakovskaya E."/>
        </authorList>
    </citation>
    <scope>NUCLEOTIDE SEQUENCE</scope>
</reference>
<accession>A0A3B1BK23</accession>
<dbReference type="Pfam" id="PF13692">
    <property type="entry name" value="Glyco_trans_1_4"/>
    <property type="match status" value="1"/>
</dbReference>
<dbReference type="PANTHER" id="PTHR12526">
    <property type="entry name" value="GLYCOSYLTRANSFERASE"/>
    <property type="match status" value="1"/>
</dbReference>
<dbReference type="Gene3D" id="3.40.50.2000">
    <property type="entry name" value="Glycogen Phosphorylase B"/>
    <property type="match status" value="1"/>
</dbReference>
<evidence type="ECO:0000313" key="1">
    <source>
        <dbReference type="EMBL" id="VAX11778.1"/>
    </source>
</evidence>
<sequence length="302" mass="34021">MLRWKSGRVALLHLFFEILSHDDIIFQKTYSRYHKWAMKWAKLLGKRCYLDIDDAPSRINATKTLKNFREMLVLADGVFAGSNNLVEYCKPYQINTWLIPSSIYLKHYLVDSFSNDKICLCWIGNGKYYKQDLIGVLLEPLKQIAAKHPVRLKLIGACGEKELYQAFSGIKGLEIDFIDTIEWSSPAAVSKAMQNVDIGLYPLISNDFNYYKCGFKALEYMAIGIPVVSSSVAINIDIIGHGKDGYLVDSTDEWIAALNDLICNAAKRQEMGDAGRKKVEQYYSVDKTASLIGSLITCGARG</sequence>
<protein>
    <submittedName>
        <fullName evidence="1">Glycosyl transferase, group 1</fullName>
    </submittedName>
</protein>
<name>A0A3B1BK23_9ZZZZ</name>
<dbReference type="CDD" id="cd03801">
    <property type="entry name" value="GT4_PimA-like"/>
    <property type="match status" value="1"/>
</dbReference>